<dbReference type="Pfam" id="PF00403">
    <property type="entry name" value="HMA"/>
    <property type="match status" value="1"/>
</dbReference>
<evidence type="ECO:0000256" key="1">
    <source>
        <dbReference type="ARBA" id="ARBA00022481"/>
    </source>
</evidence>
<sequence>MKKVVLKVDVNDEKTKQKAMKAVSGLSGLQSLSVNLNDKKLTATGDIDPVNIVSKLRKILHAEIESVEAVKSDKKDDGGKKDGEKDKKDPIAEYLKIYQQTYQPPFAYTHYYARSAEEDPNSCVIC</sequence>
<dbReference type="InterPro" id="IPR036163">
    <property type="entry name" value="HMA_dom_sf"/>
</dbReference>
<dbReference type="Proteomes" id="UP001370490">
    <property type="component" value="Unassembled WGS sequence"/>
</dbReference>
<comment type="caution">
    <text evidence="7">The sequence shown here is derived from an EMBL/GenBank/DDBJ whole genome shotgun (WGS) entry which is preliminary data.</text>
</comment>
<evidence type="ECO:0000313" key="7">
    <source>
        <dbReference type="EMBL" id="KAK6925876.1"/>
    </source>
</evidence>
<keyword evidence="1" id="KW-0488">Methylation</keyword>
<dbReference type="PANTHER" id="PTHR45811">
    <property type="entry name" value="COPPER TRANSPORT PROTEIN FAMILY-RELATED"/>
    <property type="match status" value="1"/>
</dbReference>
<dbReference type="Gene3D" id="3.30.70.100">
    <property type="match status" value="1"/>
</dbReference>
<evidence type="ECO:0000259" key="6">
    <source>
        <dbReference type="PROSITE" id="PS50846"/>
    </source>
</evidence>
<dbReference type="PROSITE" id="PS50846">
    <property type="entry name" value="HMA_2"/>
    <property type="match status" value="1"/>
</dbReference>
<reference evidence="7 8" key="1">
    <citation type="submission" date="2023-12" db="EMBL/GenBank/DDBJ databases">
        <title>A high-quality genome assembly for Dillenia turbinata (Dilleniales).</title>
        <authorList>
            <person name="Chanderbali A."/>
        </authorList>
    </citation>
    <scope>NUCLEOTIDE SEQUENCE [LARGE SCALE GENOMIC DNA]</scope>
    <source>
        <strain evidence="7">LSX21</strain>
        <tissue evidence="7">Leaf</tissue>
    </source>
</reference>
<evidence type="ECO:0000313" key="8">
    <source>
        <dbReference type="Proteomes" id="UP001370490"/>
    </source>
</evidence>
<keyword evidence="4" id="KW-0636">Prenylation</keyword>
<evidence type="ECO:0000256" key="3">
    <source>
        <dbReference type="ARBA" id="ARBA00023288"/>
    </source>
</evidence>
<dbReference type="AlphaFoldDB" id="A0AAN8Z5R0"/>
<comment type="similarity">
    <text evidence="5">Belongs to the HIPP family.</text>
</comment>
<dbReference type="GO" id="GO:0046872">
    <property type="term" value="F:metal ion binding"/>
    <property type="evidence" value="ECO:0007669"/>
    <property type="project" value="UniProtKB-KW"/>
</dbReference>
<keyword evidence="2" id="KW-0479">Metal-binding</keyword>
<dbReference type="InterPro" id="IPR006121">
    <property type="entry name" value="HMA_dom"/>
</dbReference>
<keyword evidence="3" id="KW-0449">Lipoprotein</keyword>
<proteinExistence type="inferred from homology"/>
<dbReference type="EMBL" id="JBAMMX010000015">
    <property type="protein sequence ID" value="KAK6925876.1"/>
    <property type="molecule type" value="Genomic_DNA"/>
</dbReference>
<protein>
    <submittedName>
        <fullName evidence="7">Heavy metal-associated domain, HMA</fullName>
    </submittedName>
</protein>
<dbReference type="SUPFAM" id="SSF55008">
    <property type="entry name" value="HMA, heavy metal-associated domain"/>
    <property type="match status" value="1"/>
</dbReference>
<feature type="domain" description="HMA" evidence="6">
    <location>
        <begin position="1"/>
        <end position="68"/>
    </location>
</feature>
<evidence type="ECO:0000256" key="2">
    <source>
        <dbReference type="ARBA" id="ARBA00022723"/>
    </source>
</evidence>
<evidence type="ECO:0000256" key="5">
    <source>
        <dbReference type="ARBA" id="ARBA00024045"/>
    </source>
</evidence>
<keyword evidence="8" id="KW-1185">Reference proteome</keyword>
<dbReference type="PANTHER" id="PTHR45811:SF49">
    <property type="entry name" value="OS04G0667600 PROTEIN"/>
    <property type="match status" value="1"/>
</dbReference>
<name>A0AAN8Z5R0_9MAGN</name>
<evidence type="ECO:0000256" key="4">
    <source>
        <dbReference type="ARBA" id="ARBA00023289"/>
    </source>
</evidence>
<organism evidence="7 8">
    <name type="scientific">Dillenia turbinata</name>
    <dbReference type="NCBI Taxonomy" id="194707"/>
    <lineage>
        <taxon>Eukaryota</taxon>
        <taxon>Viridiplantae</taxon>
        <taxon>Streptophyta</taxon>
        <taxon>Embryophyta</taxon>
        <taxon>Tracheophyta</taxon>
        <taxon>Spermatophyta</taxon>
        <taxon>Magnoliopsida</taxon>
        <taxon>eudicotyledons</taxon>
        <taxon>Gunneridae</taxon>
        <taxon>Pentapetalae</taxon>
        <taxon>Dilleniales</taxon>
        <taxon>Dilleniaceae</taxon>
        <taxon>Dillenia</taxon>
    </lineage>
</organism>
<gene>
    <name evidence="7" type="ORF">RJ641_007595</name>
</gene>
<accession>A0AAN8Z5R0</accession>
<dbReference type="InterPro" id="IPR051863">
    <property type="entry name" value="HIPP"/>
</dbReference>